<keyword evidence="1" id="KW-0282">Flagellum</keyword>
<keyword evidence="1" id="KW-0966">Cell projection</keyword>
<reference evidence="1 2" key="1">
    <citation type="submission" date="2015-08" db="EMBL/GenBank/DDBJ databases">
        <title>Genomes of Paenibacillus riograndensis.</title>
        <authorList>
            <person name="Sant'Anna F.H."/>
            <person name="Souza R."/>
            <person name="Ambrosini A."/>
            <person name="Bach E."/>
            <person name="Fernandes G."/>
            <person name="Balsanelli E."/>
            <person name="Baura V.A."/>
            <person name="Pedrosa F.O."/>
            <person name="Souza E.M."/>
            <person name="Passaglia L."/>
        </authorList>
    </citation>
    <scope>NUCLEOTIDE SEQUENCE [LARGE SCALE GENOMIC DNA]</scope>
    <source>
        <strain evidence="1 2">CAS34</strain>
    </source>
</reference>
<dbReference type="InterPro" id="IPR003329">
    <property type="entry name" value="Cytidylyl_trans"/>
</dbReference>
<dbReference type="CDD" id="cd02513">
    <property type="entry name" value="CMP-NeuAc_Synthase"/>
    <property type="match status" value="1"/>
</dbReference>
<dbReference type="RefSeq" id="WP_060862165.1">
    <property type="nucleotide sequence ID" value="NZ_LIRB01000141.1"/>
</dbReference>
<evidence type="ECO:0000313" key="1">
    <source>
        <dbReference type="EMBL" id="KWX73804.1"/>
    </source>
</evidence>
<dbReference type="PATRIC" id="fig|483937.3.peg.6985"/>
<protein>
    <submittedName>
        <fullName evidence="1">Flagellar modification protein B</fullName>
    </submittedName>
</protein>
<keyword evidence="2" id="KW-1185">Reference proteome</keyword>
<name>A0A132TRB1_9BACL</name>
<sequence>MSKICTICARGGSKGVPNKNIKSLAGKPLISYSIDQAKQSKMFDYIAVSSDSKEILELSNDAGADFLIQRPEELASDTSAKLPVIRHCVLEVERQLNTTFDIVVDLDATSPLRLSIDIINALKLIEPDEVTNVITGMRSRRSPYFNLVEINDEGYAVISKTLPGAIYRRQDAPKCYDMNASIYVWRRDILLNERNNSVFNPTTVLYEMPEERSVDIDSLLDWRIVEMLMAERLRGPFQ</sequence>
<dbReference type="SUPFAM" id="SSF53448">
    <property type="entry name" value="Nucleotide-diphospho-sugar transferases"/>
    <property type="match status" value="1"/>
</dbReference>
<dbReference type="InterPro" id="IPR050793">
    <property type="entry name" value="CMP-NeuNAc_synthase"/>
</dbReference>
<dbReference type="AlphaFoldDB" id="A0A132TRB1"/>
<organism evidence="1 2">
    <name type="scientific">Paenibacillus riograndensis</name>
    <dbReference type="NCBI Taxonomy" id="483937"/>
    <lineage>
        <taxon>Bacteria</taxon>
        <taxon>Bacillati</taxon>
        <taxon>Bacillota</taxon>
        <taxon>Bacilli</taxon>
        <taxon>Bacillales</taxon>
        <taxon>Paenibacillaceae</taxon>
        <taxon>Paenibacillus</taxon>
        <taxon>Paenibacillus sonchi group</taxon>
    </lineage>
</organism>
<keyword evidence="1" id="KW-0969">Cilium</keyword>
<comment type="caution">
    <text evidence="1">The sequence shown here is derived from an EMBL/GenBank/DDBJ whole genome shotgun (WGS) entry which is preliminary data.</text>
</comment>
<dbReference type="PANTHER" id="PTHR21485">
    <property type="entry name" value="HAD SUPERFAMILY MEMBERS CMAS AND KDSC"/>
    <property type="match status" value="1"/>
</dbReference>
<dbReference type="Pfam" id="PF02348">
    <property type="entry name" value="CTP_transf_3"/>
    <property type="match status" value="1"/>
</dbReference>
<accession>A0A132TRB1</accession>
<dbReference type="InterPro" id="IPR029044">
    <property type="entry name" value="Nucleotide-diphossugar_trans"/>
</dbReference>
<dbReference type="GO" id="GO:0008781">
    <property type="term" value="F:N-acylneuraminate cytidylyltransferase activity"/>
    <property type="evidence" value="ECO:0007669"/>
    <property type="project" value="TreeGrafter"/>
</dbReference>
<gene>
    <name evidence="1" type="ORF">AMQ84_22405</name>
</gene>
<dbReference type="EMBL" id="LIRB01000141">
    <property type="protein sequence ID" value="KWX73804.1"/>
    <property type="molecule type" value="Genomic_DNA"/>
</dbReference>
<evidence type="ECO:0000313" key="2">
    <source>
        <dbReference type="Proteomes" id="UP000070475"/>
    </source>
</evidence>
<dbReference type="Proteomes" id="UP000070475">
    <property type="component" value="Unassembled WGS sequence"/>
</dbReference>
<dbReference type="Gene3D" id="3.90.550.10">
    <property type="entry name" value="Spore Coat Polysaccharide Biosynthesis Protein SpsA, Chain A"/>
    <property type="match status" value="1"/>
</dbReference>
<dbReference type="PANTHER" id="PTHR21485:SF6">
    <property type="entry name" value="N-ACYLNEURAMINATE CYTIDYLYLTRANSFERASE-RELATED"/>
    <property type="match status" value="1"/>
</dbReference>
<proteinExistence type="predicted"/>
<dbReference type="OrthoDB" id="9805604at2"/>